<evidence type="ECO:0000259" key="3">
    <source>
        <dbReference type="Pfam" id="PF09972"/>
    </source>
</evidence>
<feature type="transmembrane region" description="Helical" evidence="2">
    <location>
        <begin position="262"/>
        <end position="278"/>
    </location>
</feature>
<dbReference type="STRING" id="1122185.N792_05765"/>
<organism evidence="5 6">
    <name type="scientific">Lysobacter concretionis Ko07 = DSM 16239</name>
    <dbReference type="NCBI Taxonomy" id="1122185"/>
    <lineage>
        <taxon>Bacteria</taxon>
        <taxon>Pseudomonadati</taxon>
        <taxon>Pseudomonadota</taxon>
        <taxon>Gammaproteobacteria</taxon>
        <taxon>Lysobacterales</taxon>
        <taxon>Lysobacteraceae</taxon>
        <taxon>Novilysobacter</taxon>
    </lineage>
</organism>
<feature type="compositionally biased region" description="Gly residues" evidence="1">
    <location>
        <begin position="575"/>
        <end position="597"/>
    </location>
</feature>
<keyword evidence="2" id="KW-0472">Membrane</keyword>
<evidence type="ECO:0000313" key="6">
    <source>
        <dbReference type="Proteomes" id="UP000030017"/>
    </source>
</evidence>
<dbReference type="Proteomes" id="UP000030017">
    <property type="component" value="Unassembled WGS sequence"/>
</dbReference>
<keyword evidence="2" id="KW-1133">Transmembrane helix</keyword>
<dbReference type="InterPro" id="IPR048389">
    <property type="entry name" value="YciQ-like_C"/>
</dbReference>
<dbReference type="eggNOG" id="COG4907">
    <property type="taxonomic scope" value="Bacteria"/>
</dbReference>
<proteinExistence type="predicted"/>
<dbReference type="Pfam" id="PF09972">
    <property type="entry name" value="DUF2207"/>
    <property type="match status" value="1"/>
</dbReference>
<dbReference type="RefSeq" id="WP_036192807.1">
    <property type="nucleotide sequence ID" value="NZ_AVPS01000003.1"/>
</dbReference>
<feature type="domain" description="Predicted membrane protein YciQ-like C-terminal" evidence="4">
    <location>
        <begin position="295"/>
        <end position="522"/>
    </location>
</feature>
<protein>
    <recommendedName>
        <fullName evidence="7">DUF2207 domain-containing protein</fullName>
    </recommendedName>
</protein>
<reference evidence="5 6" key="1">
    <citation type="submission" date="2013-08" db="EMBL/GenBank/DDBJ databases">
        <title>Genome sequencing of Lysobacter.</title>
        <authorList>
            <person name="Zhang S."/>
            <person name="Wang G."/>
        </authorList>
    </citation>
    <scope>NUCLEOTIDE SEQUENCE [LARGE SCALE GENOMIC DNA]</scope>
    <source>
        <strain evidence="5 6">Ko07</strain>
    </source>
</reference>
<feature type="transmembrane region" description="Helical" evidence="2">
    <location>
        <begin position="404"/>
        <end position="429"/>
    </location>
</feature>
<keyword evidence="6" id="KW-1185">Reference proteome</keyword>
<feature type="domain" description="DUF2207" evidence="3">
    <location>
        <begin position="47"/>
        <end position="239"/>
    </location>
</feature>
<evidence type="ECO:0000259" key="4">
    <source>
        <dbReference type="Pfam" id="PF20990"/>
    </source>
</evidence>
<evidence type="ECO:0008006" key="7">
    <source>
        <dbReference type="Google" id="ProtNLM"/>
    </source>
</evidence>
<gene>
    <name evidence="5" type="ORF">N792_05765</name>
</gene>
<sequence>MRALPMLVLLKPALPKPGLLKLGVPRAVLALLLALVLWPAMAVAQERILAFDSDIRIHADGSIDVVETIRVRAEGKQIRRGIYRDFPTRYKDRAGNRVVVDFTLLGVERDGRPEPNFTERIGNGVRINTGGDALLPVPADITYTIRYRTSRQLGFFDSHDELYWNVTGLGWAFPIEQATARVHLPQPVPASQLNAEAYTGRAGAKGQDYLATVNDVGEAEYRTTRALKPGEGITIVLAFPKGIVAAPGTMQRLGWLLKDNRGVLIALIGLVGLVAFYLRRWHRLGRDPEPGSIFPQYGPPDGWSPAELRFLRRMGYDNRCFSADLVDMAVHGGLSIHNEGKKDWQLKREAAGDIAELSEAQRELGKKLFSAGDELILTDRNAGVIGGARLDHQRALMKRLKPDYYVSNAGTIALGVATSVAYGALAFLVSGGGGVFLIAGLLALALGAHIAAGFLMPAPTAKGRALLDQVEGLRLYLGVAERDELRAMPAPGEAPTLDARRYEALLPYALALDVEDAWTAKFTAAVGVAAAAAAAGAMTWYHDSRSSLANLGDMNRALGSALSQQISSSATPPGSGSGSGGGGFSGGGGGGGGGGGR</sequence>
<dbReference type="EMBL" id="AVPS01000003">
    <property type="protein sequence ID" value="KGM52570.1"/>
    <property type="molecule type" value="Genomic_DNA"/>
</dbReference>
<feature type="compositionally biased region" description="Polar residues" evidence="1">
    <location>
        <begin position="562"/>
        <end position="572"/>
    </location>
</feature>
<feature type="transmembrane region" description="Helical" evidence="2">
    <location>
        <begin position="435"/>
        <end position="456"/>
    </location>
</feature>
<evidence type="ECO:0000256" key="2">
    <source>
        <dbReference type="SAM" id="Phobius"/>
    </source>
</evidence>
<evidence type="ECO:0000256" key="1">
    <source>
        <dbReference type="SAM" id="MobiDB-lite"/>
    </source>
</evidence>
<comment type="caution">
    <text evidence="5">The sequence shown here is derived from an EMBL/GenBank/DDBJ whole genome shotgun (WGS) entry which is preliminary data.</text>
</comment>
<accession>A0A0A0EQS0</accession>
<evidence type="ECO:0000313" key="5">
    <source>
        <dbReference type="EMBL" id="KGM52570.1"/>
    </source>
</evidence>
<dbReference type="AlphaFoldDB" id="A0A0A0EQS0"/>
<dbReference type="InterPro" id="IPR018702">
    <property type="entry name" value="DUF2207"/>
</dbReference>
<dbReference type="OrthoDB" id="9767603at2"/>
<dbReference type="Pfam" id="PF20990">
    <property type="entry name" value="DUF2207_C"/>
    <property type="match status" value="1"/>
</dbReference>
<name>A0A0A0EQS0_9GAMM</name>
<keyword evidence="2" id="KW-0812">Transmembrane</keyword>
<feature type="region of interest" description="Disordered" evidence="1">
    <location>
        <begin position="562"/>
        <end position="597"/>
    </location>
</feature>